<gene>
    <name evidence="1" type="ORF">PMEA_00030012</name>
</gene>
<dbReference type="AlphaFoldDB" id="A0AAU9XSS0"/>
<protein>
    <submittedName>
        <fullName evidence="1">Uncharacterized protein</fullName>
    </submittedName>
</protein>
<proteinExistence type="predicted"/>
<sequence>QRRLKGDNPVGGLLFYKSKALVSCTRKCHDPVGHTAVRQMVKAETLPSYPDQREIQLGEPLSFELADFKEQRKKKKK</sequence>
<reference evidence="1 2" key="1">
    <citation type="submission" date="2022-05" db="EMBL/GenBank/DDBJ databases">
        <authorList>
            <consortium name="Genoscope - CEA"/>
            <person name="William W."/>
        </authorList>
    </citation>
    <scope>NUCLEOTIDE SEQUENCE [LARGE SCALE GENOMIC DNA]</scope>
</reference>
<feature type="non-terminal residue" evidence="1">
    <location>
        <position position="1"/>
    </location>
</feature>
<accession>A0AAU9XSS0</accession>
<evidence type="ECO:0000313" key="2">
    <source>
        <dbReference type="Proteomes" id="UP001159428"/>
    </source>
</evidence>
<dbReference type="Proteomes" id="UP001159428">
    <property type="component" value="Unassembled WGS sequence"/>
</dbReference>
<dbReference type="EMBL" id="CALNXJ010000064">
    <property type="protein sequence ID" value="CAH3157482.1"/>
    <property type="molecule type" value="Genomic_DNA"/>
</dbReference>
<feature type="non-terminal residue" evidence="1">
    <location>
        <position position="77"/>
    </location>
</feature>
<evidence type="ECO:0000313" key="1">
    <source>
        <dbReference type="EMBL" id="CAH3157482.1"/>
    </source>
</evidence>
<organism evidence="1 2">
    <name type="scientific">Pocillopora meandrina</name>
    <dbReference type="NCBI Taxonomy" id="46732"/>
    <lineage>
        <taxon>Eukaryota</taxon>
        <taxon>Metazoa</taxon>
        <taxon>Cnidaria</taxon>
        <taxon>Anthozoa</taxon>
        <taxon>Hexacorallia</taxon>
        <taxon>Scleractinia</taxon>
        <taxon>Astrocoeniina</taxon>
        <taxon>Pocilloporidae</taxon>
        <taxon>Pocillopora</taxon>
    </lineage>
</organism>
<comment type="caution">
    <text evidence="1">The sequence shown here is derived from an EMBL/GenBank/DDBJ whole genome shotgun (WGS) entry which is preliminary data.</text>
</comment>
<name>A0AAU9XSS0_9CNID</name>
<keyword evidence="2" id="KW-1185">Reference proteome</keyword>